<evidence type="ECO:0000256" key="1">
    <source>
        <dbReference type="SAM" id="Phobius"/>
    </source>
</evidence>
<keyword evidence="2" id="KW-0732">Signal</keyword>
<keyword evidence="1" id="KW-0472">Membrane</keyword>
<proteinExistence type="predicted"/>
<evidence type="ECO:0008006" key="4">
    <source>
        <dbReference type="Google" id="ProtNLM"/>
    </source>
</evidence>
<feature type="signal peptide" evidence="2">
    <location>
        <begin position="1"/>
        <end position="26"/>
    </location>
</feature>
<reference evidence="3" key="1">
    <citation type="submission" date="2022-08" db="UniProtKB">
        <authorList>
            <consortium name="EnsemblMetazoa"/>
        </authorList>
    </citation>
    <scope>IDENTIFICATION</scope>
</reference>
<name>A0A8W7PM16_ANOCL</name>
<dbReference type="EnsemblMetazoa" id="ACOM034091-RA">
    <property type="protein sequence ID" value="ACOM034091-PA.1"/>
    <property type="gene ID" value="ACOM034091"/>
</dbReference>
<sequence>MEEESQRPQIVVLLLLALLVFPTVDGRSFCTEAWLQCYREAFQALYKLATSVSMVMVMVVVVVVDSHSRFYHISPVTPLVLPSRWRNAAADGTGSGDGGGGGNGRLVVIAGHTLHYTRSLRLLATSDAPRAQDTRLVGLVLTVVVLVVMVSTLVAAAIRATAAIGVGGGSGSTGGTKSVQILTAGGPWLSIGEVSWPQLELISLRFAHRRTDHYDQHDEHG</sequence>
<evidence type="ECO:0000313" key="3">
    <source>
        <dbReference type="EnsemblMetazoa" id="ACOM034091-PA.1"/>
    </source>
</evidence>
<organism evidence="3">
    <name type="scientific">Anopheles coluzzii</name>
    <name type="common">African malaria mosquito</name>
    <dbReference type="NCBI Taxonomy" id="1518534"/>
    <lineage>
        <taxon>Eukaryota</taxon>
        <taxon>Metazoa</taxon>
        <taxon>Ecdysozoa</taxon>
        <taxon>Arthropoda</taxon>
        <taxon>Hexapoda</taxon>
        <taxon>Insecta</taxon>
        <taxon>Pterygota</taxon>
        <taxon>Neoptera</taxon>
        <taxon>Endopterygota</taxon>
        <taxon>Diptera</taxon>
        <taxon>Nematocera</taxon>
        <taxon>Culicoidea</taxon>
        <taxon>Culicidae</taxon>
        <taxon>Anophelinae</taxon>
        <taxon>Anopheles</taxon>
    </lineage>
</organism>
<accession>A0A8W7PM16</accession>
<dbReference type="AlphaFoldDB" id="A0A8W7PM16"/>
<protein>
    <recommendedName>
        <fullName evidence="4">G-protein coupled receptors family 1 profile domain-containing protein</fullName>
    </recommendedName>
</protein>
<feature type="transmembrane region" description="Helical" evidence="1">
    <location>
        <begin position="136"/>
        <end position="158"/>
    </location>
</feature>
<evidence type="ECO:0000256" key="2">
    <source>
        <dbReference type="SAM" id="SignalP"/>
    </source>
</evidence>
<feature type="chain" id="PRO_5036485096" description="G-protein coupled receptors family 1 profile domain-containing protein" evidence="2">
    <location>
        <begin position="27"/>
        <end position="221"/>
    </location>
</feature>
<dbReference type="Proteomes" id="UP000075882">
    <property type="component" value="Unassembled WGS sequence"/>
</dbReference>
<keyword evidence="1" id="KW-1133">Transmembrane helix</keyword>
<keyword evidence="1" id="KW-0812">Transmembrane</keyword>
<feature type="transmembrane region" description="Helical" evidence="1">
    <location>
        <begin position="42"/>
        <end position="64"/>
    </location>
</feature>